<dbReference type="SUPFAM" id="SSF49452">
    <property type="entry name" value="Starch-binding domain-like"/>
    <property type="match status" value="1"/>
</dbReference>
<keyword evidence="6" id="KW-0998">Cell outer membrane</keyword>
<dbReference type="GO" id="GO:0009279">
    <property type="term" value="C:cell outer membrane"/>
    <property type="evidence" value="ECO:0007669"/>
    <property type="project" value="UniProtKB-SubCell"/>
</dbReference>
<dbReference type="InterPro" id="IPR037066">
    <property type="entry name" value="Plug_dom_sf"/>
</dbReference>
<dbReference type="Pfam" id="PF25183">
    <property type="entry name" value="OMP_b-brl_4"/>
    <property type="match status" value="1"/>
</dbReference>
<feature type="domain" description="TonB-dependent transporter Oar-like beta-barrel" evidence="8">
    <location>
        <begin position="243"/>
        <end position="1164"/>
    </location>
</feature>
<dbReference type="eggNOG" id="COG4771">
    <property type="taxonomic scope" value="Bacteria"/>
</dbReference>
<evidence type="ECO:0000256" key="4">
    <source>
        <dbReference type="ARBA" id="ARBA00022692"/>
    </source>
</evidence>
<reference evidence="9" key="1">
    <citation type="submission" date="2006-10" db="EMBL/GenBank/DDBJ databases">
        <title>Complete sequence of Solibacter usitatus Ellin6076.</title>
        <authorList>
            <consortium name="US DOE Joint Genome Institute"/>
            <person name="Copeland A."/>
            <person name="Lucas S."/>
            <person name="Lapidus A."/>
            <person name="Barry K."/>
            <person name="Detter J.C."/>
            <person name="Glavina del Rio T."/>
            <person name="Hammon N."/>
            <person name="Israni S."/>
            <person name="Dalin E."/>
            <person name="Tice H."/>
            <person name="Pitluck S."/>
            <person name="Thompson L.S."/>
            <person name="Brettin T."/>
            <person name="Bruce D."/>
            <person name="Han C."/>
            <person name="Tapia R."/>
            <person name="Gilna P."/>
            <person name="Schmutz J."/>
            <person name="Larimer F."/>
            <person name="Land M."/>
            <person name="Hauser L."/>
            <person name="Kyrpides N."/>
            <person name="Mikhailova N."/>
            <person name="Janssen P.H."/>
            <person name="Kuske C.R."/>
            <person name="Richardson P."/>
        </authorList>
    </citation>
    <scope>NUCLEOTIDE SEQUENCE</scope>
    <source>
        <strain evidence="9">Ellin6076</strain>
    </source>
</reference>
<evidence type="ECO:0000256" key="5">
    <source>
        <dbReference type="ARBA" id="ARBA00023136"/>
    </source>
</evidence>
<evidence type="ECO:0000256" key="7">
    <source>
        <dbReference type="SAM" id="SignalP"/>
    </source>
</evidence>
<feature type="chain" id="PRO_5004162568" description="TonB-dependent transporter Oar-like beta-barrel domain-containing protein" evidence="7">
    <location>
        <begin position="19"/>
        <end position="1171"/>
    </location>
</feature>
<keyword evidence="5" id="KW-0472">Membrane</keyword>
<sequence precursor="true">MTPRSVLAVLALSAGLYAQDFRATLTGTVTDPSGAAIPNATVKATNVAINATKETKSTSEGAFTIPYLDPGVYNVEVIANGFQLMKRTNITLEVAMKLNLPIKMTVGQMTQEVTVTGQQEAIETSDANRGLVFDPIKTQEYPLNGRQTYMLMALTPGVVFTQEQFGASGFSGTRGWDVNSSYKINGARTGESLFLLNGAPISNNGGSWQLAPNVEAVEEFKVMTNTYDSSYGRFGGGVVNTTLKGGTNSWNGDVFDYWRNSILDANFFQNNYGGQKKGFHNQHQFGGVAGGPIRKNKDFIFGSFEGWQEVVPFPTLSSTPPAILRDGQHFSDLGYKIFDPLTTHTCNAATEPCQGQTYISNPFPNNVIPTSRISPVGAKILSYYPDVNAPGINNNYVAAGNLGRYYYEQPMVRWDHVFGQNDKFYSLFTFQQGHEYRSSTGFPKPAATGNTNNERNDKNIIADWTHVISPTTVLDVRASFGRFIQTTPGYSDFSINAKTLGMTGFVPAPTSPGDVAPSITLGNYNGPILSGSTAYSWNSYNQYNFTPSVTMTRGNHTIRAGFEMNYVTNGNVSTGSSNGIFTFNASWTQQLPARQQNPTDGSSVATLLLGYPNSGSISYNDTQYRSRPYYGFYAQDDWKITSRLTVNLGLRYDVQIPWLERYDRENRGWDPNYKQPNSDAILANWAKLKLAYDTANPNAKYPYPAVPAALTGGFVFPGVNGIPRRLYDTDWTNIQPRIGFAYRVGDKTVIRGGGGIYYQSSTQSGTTTGFTQGTAYSASQDGGVTPSAGASVNGAYSLVNPFPNGFAAPTGNKLGAQTNLGNGVSYDPPGFSIPRTYQYSFGIQRQLGHAIVAEVSYAGNYQNHINFTQNLNHEPFAGQQIAIADPSYYSRTLPNPFFGFLPVTSSQGSSATIAANNLLRPDPIYQGITNNLIQQGWYRSDQLQVRVEQRAFGSATGNGRAGVLTWVLSYAFSKAFEANHRLNDWNTNEPVIKEIDNTDKAQNLTFSGVWDLPFGHDRRFLNVSNKAARLLVDNWRLTPILSYASGNPTGMANLNNLCNDWHAQNQNENAWFNNNKACYTQLVTNQLRTNPDRFSDIRDPSVGPFINLALEKTIPMGERYKLQFRGESFNLFNHAQRPGPDTSFTSATFGQLPKSQLNFPRLVQLAAKFYF</sequence>
<protein>
    <recommendedName>
        <fullName evidence="8">TonB-dependent transporter Oar-like beta-barrel domain-containing protein</fullName>
    </recommendedName>
</protein>
<evidence type="ECO:0000313" key="9">
    <source>
        <dbReference type="EMBL" id="ABJ87122.1"/>
    </source>
</evidence>
<dbReference type="KEGG" id="sus:Acid_6196"/>
<name>Q01T98_SOLUE</name>
<evidence type="ECO:0000259" key="8">
    <source>
        <dbReference type="Pfam" id="PF25183"/>
    </source>
</evidence>
<accession>Q01T98</accession>
<dbReference type="InterPro" id="IPR039426">
    <property type="entry name" value="TonB-dep_rcpt-like"/>
</dbReference>
<dbReference type="SUPFAM" id="SSF56935">
    <property type="entry name" value="Porins"/>
    <property type="match status" value="1"/>
</dbReference>
<dbReference type="AlphaFoldDB" id="Q01T98"/>
<gene>
    <name evidence="9" type="ordered locus">Acid_6196</name>
</gene>
<evidence type="ECO:0000256" key="3">
    <source>
        <dbReference type="ARBA" id="ARBA00022452"/>
    </source>
</evidence>
<dbReference type="STRING" id="234267.Acid_6196"/>
<keyword evidence="2" id="KW-0813">Transport</keyword>
<evidence type="ECO:0000256" key="1">
    <source>
        <dbReference type="ARBA" id="ARBA00004571"/>
    </source>
</evidence>
<dbReference type="InterPro" id="IPR057601">
    <property type="entry name" value="Oar-like_b-barrel"/>
</dbReference>
<proteinExistence type="predicted"/>
<comment type="subcellular location">
    <subcellularLocation>
        <location evidence="1">Cell outer membrane</location>
        <topology evidence="1">Multi-pass membrane protein</topology>
    </subcellularLocation>
</comment>
<organism evidence="9">
    <name type="scientific">Solibacter usitatus (strain Ellin6076)</name>
    <dbReference type="NCBI Taxonomy" id="234267"/>
    <lineage>
        <taxon>Bacteria</taxon>
        <taxon>Pseudomonadati</taxon>
        <taxon>Acidobacteriota</taxon>
        <taxon>Terriglobia</taxon>
        <taxon>Bryobacterales</taxon>
        <taxon>Solibacteraceae</taxon>
        <taxon>Candidatus Solibacter</taxon>
    </lineage>
</organism>
<dbReference type="Gene3D" id="2.170.130.10">
    <property type="entry name" value="TonB-dependent receptor, plug domain"/>
    <property type="match status" value="1"/>
</dbReference>
<dbReference type="PANTHER" id="PTHR30069:SF46">
    <property type="entry name" value="OAR PROTEIN"/>
    <property type="match status" value="1"/>
</dbReference>
<dbReference type="HOGENOM" id="CLU_006298_0_0_0"/>
<keyword evidence="7" id="KW-0732">Signal</keyword>
<dbReference type="Gene3D" id="2.60.40.1120">
    <property type="entry name" value="Carboxypeptidase-like, regulatory domain"/>
    <property type="match status" value="1"/>
</dbReference>
<evidence type="ECO:0000256" key="6">
    <source>
        <dbReference type="ARBA" id="ARBA00023237"/>
    </source>
</evidence>
<dbReference type="GO" id="GO:0030246">
    <property type="term" value="F:carbohydrate binding"/>
    <property type="evidence" value="ECO:0007669"/>
    <property type="project" value="InterPro"/>
</dbReference>
<evidence type="ECO:0000256" key="2">
    <source>
        <dbReference type="ARBA" id="ARBA00022448"/>
    </source>
</evidence>
<dbReference type="PANTHER" id="PTHR30069">
    <property type="entry name" value="TONB-DEPENDENT OUTER MEMBRANE RECEPTOR"/>
    <property type="match status" value="1"/>
</dbReference>
<dbReference type="Gene3D" id="2.40.170.20">
    <property type="entry name" value="TonB-dependent receptor, beta-barrel domain"/>
    <property type="match status" value="1"/>
</dbReference>
<dbReference type="Pfam" id="PF13620">
    <property type="entry name" value="CarboxypepD_reg"/>
    <property type="match status" value="1"/>
</dbReference>
<dbReference type="GO" id="GO:0044718">
    <property type="term" value="P:siderophore transmembrane transport"/>
    <property type="evidence" value="ECO:0007669"/>
    <property type="project" value="TreeGrafter"/>
</dbReference>
<dbReference type="InParanoid" id="Q01T98"/>
<dbReference type="GO" id="GO:0015344">
    <property type="term" value="F:siderophore uptake transmembrane transporter activity"/>
    <property type="evidence" value="ECO:0007669"/>
    <property type="project" value="TreeGrafter"/>
</dbReference>
<keyword evidence="3" id="KW-1134">Transmembrane beta strand</keyword>
<dbReference type="EMBL" id="CP000473">
    <property type="protein sequence ID" value="ABJ87122.1"/>
    <property type="molecule type" value="Genomic_DNA"/>
</dbReference>
<feature type="signal peptide" evidence="7">
    <location>
        <begin position="1"/>
        <end position="18"/>
    </location>
</feature>
<keyword evidence="4" id="KW-0812">Transmembrane</keyword>
<dbReference type="InterPro" id="IPR036942">
    <property type="entry name" value="Beta-barrel_TonB_sf"/>
</dbReference>
<dbReference type="OrthoDB" id="97893at2"/>
<dbReference type="eggNOG" id="COG4774">
    <property type="taxonomic scope" value="Bacteria"/>
</dbReference>
<dbReference type="InterPro" id="IPR013784">
    <property type="entry name" value="Carb-bd-like_fold"/>
</dbReference>